<dbReference type="GO" id="GO:0000967">
    <property type="term" value="P:rRNA 5'-end processing"/>
    <property type="evidence" value="ECO:0007669"/>
    <property type="project" value="UniProtKB-UniRule"/>
</dbReference>
<dbReference type="Pfam" id="PF03652">
    <property type="entry name" value="RuvX"/>
    <property type="match status" value="1"/>
</dbReference>
<dbReference type="InterPro" id="IPR005227">
    <property type="entry name" value="YqgF"/>
</dbReference>
<evidence type="ECO:0000256" key="5">
    <source>
        <dbReference type="HAMAP-Rule" id="MF_00651"/>
    </source>
</evidence>
<feature type="domain" description="YqgF/RNase H-like" evidence="6">
    <location>
        <begin position="17"/>
        <end position="117"/>
    </location>
</feature>
<organism evidence="7">
    <name type="scientific">Wolbachia endosymbiont of Aleurodicus floccissimus</name>
    <dbReference type="NCBI Taxonomy" id="2152762"/>
    <lineage>
        <taxon>Bacteria</taxon>
        <taxon>Pseudomonadati</taxon>
        <taxon>Pseudomonadota</taxon>
        <taxon>Alphaproteobacteria</taxon>
        <taxon>Rickettsiales</taxon>
        <taxon>Anaplasmataceae</taxon>
        <taxon>Wolbachieae</taxon>
        <taxon>Wolbachia</taxon>
    </lineage>
</organism>
<dbReference type="HAMAP" id="MF_00651">
    <property type="entry name" value="Nuclease_YqgF"/>
    <property type="match status" value="1"/>
</dbReference>
<sequence>MLHRNPDEFLKSIPRDKRIMCLDMGEKRIGVAFSDKTQLIATAHSIYYRRNMSKDLGYLHRVLKENEAGSMVIGLPFKIDDQETEWCKAIIQFANKIIKKCKVHIYLQDESLSTSLATHALKITGISITKSKKIDDKIAACIILQRTLDKINTIK</sequence>
<dbReference type="Gene3D" id="3.30.420.140">
    <property type="entry name" value="YqgF/RNase H-like domain"/>
    <property type="match status" value="1"/>
</dbReference>
<dbReference type="PANTHER" id="PTHR33317">
    <property type="entry name" value="POLYNUCLEOTIDYL TRANSFERASE, RIBONUCLEASE H-LIKE SUPERFAMILY PROTEIN"/>
    <property type="match status" value="1"/>
</dbReference>
<dbReference type="EC" id="3.1.-.-" evidence="5"/>
<dbReference type="SUPFAM" id="SSF53098">
    <property type="entry name" value="Ribonuclease H-like"/>
    <property type="match status" value="1"/>
</dbReference>
<keyword evidence="3 5" id="KW-0540">Nuclease</keyword>
<dbReference type="CDD" id="cd16964">
    <property type="entry name" value="YqgF"/>
    <property type="match status" value="1"/>
</dbReference>
<evidence type="ECO:0000256" key="2">
    <source>
        <dbReference type="ARBA" id="ARBA00022517"/>
    </source>
</evidence>
<dbReference type="InterPro" id="IPR012337">
    <property type="entry name" value="RNaseH-like_sf"/>
</dbReference>
<evidence type="ECO:0000256" key="4">
    <source>
        <dbReference type="ARBA" id="ARBA00022801"/>
    </source>
</evidence>
<comment type="similarity">
    <text evidence="5">Belongs to the YqgF HJR family.</text>
</comment>
<keyword evidence="2 5" id="KW-0690">Ribosome biogenesis</keyword>
<dbReference type="AlphaFoldDB" id="A0A3B0IWZ7"/>
<dbReference type="InterPro" id="IPR037027">
    <property type="entry name" value="YqgF/RNaseH-like_dom_sf"/>
</dbReference>
<keyword evidence="4 5" id="KW-0378">Hydrolase</keyword>
<reference evidence="7" key="1">
    <citation type="submission" date="2018-04" db="EMBL/GenBank/DDBJ databases">
        <authorList>
            <person name="Go L.Y."/>
            <person name="Mitchell J.A."/>
        </authorList>
    </citation>
    <scope>NUCLEOTIDE SEQUENCE</scope>
    <source>
        <strain evidence="7">WBAF</strain>
    </source>
</reference>
<dbReference type="PANTHER" id="PTHR33317:SF4">
    <property type="entry name" value="POLYNUCLEOTIDYL TRANSFERASE, RIBONUCLEASE H-LIKE SUPERFAMILY PROTEIN"/>
    <property type="match status" value="1"/>
</dbReference>
<evidence type="ECO:0000259" key="6">
    <source>
        <dbReference type="SMART" id="SM00732"/>
    </source>
</evidence>
<dbReference type="InterPro" id="IPR006641">
    <property type="entry name" value="YqgF/RNaseH-like_dom"/>
</dbReference>
<dbReference type="EMBL" id="OUNF01000028">
    <property type="protein sequence ID" value="SPP33748.1"/>
    <property type="molecule type" value="Genomic_DNA"/>
</dbReference>
<dbReference type="GO" id="GO:0005829">
    <property type="term" value="C:cytosol"/>
    <property type="evidence" value="ECO:0007669"/>
    <property type="project" value="TreeGrafter"/>
</dbReference>
<evidence type="ECO:0000256" key="3">
    <source>
        <dbReference type="ARBA" id="ARBA00022722"/>
    </source>
</evidence>
<evidence type="ECO:0000256" key="1">
    <source>
        <dbReference type="ARBA" id="ARBA00022490"/>
    </source>
</evidence>
<dbReference type="GO" id="GO:0016788">
    <property type="term" value="F:hydrolase activity, acting on ester bonds"/>
    <property type="evidence" value="ECO:0007669"/>
    <property type="project" value="UniProtKB-UniRule"/>
</dbReference>
<comment type="subcellular location">
    <subcellularLocation>
        <location evidence="5">Cytoplasm</location>
    </subcellularLocation>
</comment>
<comment type="function">
    <text evidence="5">Could be a nuclease involved in processing of the 5'-end of pre-16S rRNA.</text>
</comment>
<accession>A0A3B0IWZ7</accession>
<name>A0A3B0IWZ7_9RICK</name>
<dbReference type="NCBIfam" id="TIGR00250">
    <property type="entry name" value="RNAse_H_YqgF"/>
    <property type="match status" value="1"/>
</dbReference>
<dbReference type="SMART" id="SM00732">
    <property type="entry name" value="YqgFc"/>
    <property type="match status" value="1"/>
</dbReference>
<proteinExistence type="inferred from homology"/>
<evidence type="ECO:0000313" key="7">
    <source>
        <dbReference type="EMBL" id="SPP33748.1"/>
    </source>
</evidence>
<protein>
    <recommendedName>
        <fullName evidence="5">Putative pre-16S rRNA nuclease</fullName>
        <ecNumber evidence="5">3.1.-.-</ecNumber>
    </recommendedName>
</protein>
<gene>
    <name evidence="7" type="ORF">WBAF_0175</name>
</gene>
<dbReference type="GO" id="GO:0004518">
    <property type="term" value="F:nuclease activity"/>
    <property type="evidence" value="ECO:0007669"/>
    <property type="project" value="UniProtKB-KW"/>
</dbReference>
<keyword evidence="1 5" id="KW-0963">Cytoplasm</keyword>